<proteinExistence type="predicted"/>
<sequence>MTSKNNSEESEKNNYEESEKNRNSSINIVVKGVLLIFLAMSGNFFAELLGCQTQKLLTENMWVKHAVLLFSIYFAMGVVQDLNPYRNILEAILIWFMFLLFTKTTSLFSILIFLNLVILYIFQNFTKYYKEKGSISDKLMRRLTKIRDVLLINIIILIITGFILYSKKQFVQHRDTFSIFKLVFGTLKCDYQGIKEL</sequence>
<feature type="transmembrane region" description="Helical" evidence="1">
    <location>
        <begin position="28"/>
        <end position="49"/>
    </location>
</feature>
<feature type="transmembrane region" description="Helical" evidence="1">
    <location>
        <begin position="92"/>
        <end position="122"/>
    </location>
</feature>
<feature type="transmembrane region" description="Helical" evidence="1">
    <location>
        <begin position="61"/>
        <end position="80"/>
    </location>
</feature>
<evidence type="ECO:0000256" key="1">
    <source>
        <dbReference type="SAM" id="Phobius"/>
    </source>
</evidence>
<name>A0A6C0B4M8_9ZZZZ</name>
<organism evidence="2">
    <name type="scientific">viral metagenome</name>
    <dbReference type="NCBI Taxonomy" id="1070528"/>
    <lineage>
        <taxon>unclassified sequences</taxon>
        <taxon>metagenomes</taxon>
        <taxon>organismal metagenomes</taxon>
    </lineage>
</organism>
<keyword evidence="1" id="KW-0812">Transmembrane</keyword>
<protein>
    <submittedName>
        <fullName evidence="2">Uncharacterized protein</fullName>
    </submittedName>
</protein>
<dbReference type="AlphaFoldDB" id="A0A6C0B4M8"/>
<evidence type="ECO:0000313" key="2">
    <source>
        <dbReference type="EMBL" id="QHS87016.1"/>
    </source>
</evidence>
<keyword evidence="1" id="KW-0472">Membrane</keyword>
<reference evidence="2" key="1">
    <citation type="journal article" date="2020" name="Nature">
        <title>Giant virus diversity and host interactions through global metagenomics.</title>
        <authorList>
            <person name="Schulz F."/>
            <person name="Roux S."/>
            <person name="Paez-Espino D."/>
            <person name="Jungbluth S."/>
            <person name="Walsh D.A."/>
            <person name="Denef V.J."/>
            <person name="McMahon K.D."/>
            <person name="Konstantinidis K.T."/>
            <person name="Eloe-Fadrosh E.A."/>
            <person name="Kyrpides N.C."/>
            <person name="Woyke T."/>
        </authorList>
    </citation>
    <scope>NUCLEOTIDE SEQUENCE</scope>
    <source>
        <strain evidence="2">GVMAG-M-3300009422-16</strain>
    </source>
</reference>
<dbReference type="EMBL" id="MN739072">
    <property type="protein sequence ID" value="QHS87016.1"/>
    <property type="molecule type" value="Genomic_DNA"/>
</dbReference>
<accession>A0A6C0B4M8</accession>
<feature type="transmembrane region" description="Helical" evidence="1">
    <location>
        <begin position="149"/>
        <end position="166"/>
    </location>
</feature>
<keyword evidence="1" id="KW-1133">Transmembrane helix</keyword>